<evidence type="ECO:0000313" key="1">
    <source>
        <dbReference type="EMBL" id="KAA3471030.1"/>
    </source>
</evidence>
<dbReference type="PANTHER" id="PTHR33116">
    <property type="entry name" value="REVERSE TRANSCRIPTASE ZINC-BINDING DOMAIN-CONTAINING PROTEIN-RELATED-RELATED"/>
    <property type="match status" value="1"/>
</dbReference>
<protein>
    <submittedName>
        <fullName evidence="1">Reverse transcriptase-like protein</fullName>
    </submittedName>
</protein>
<dbReference type="Proteomes" id="UP000325315">
    <property type="component" value="Unassembled WGS sequence"/>
</dbReference>
<sequence>MFYNSNTFERDRQLVSQILGVRYSNSLERYLGLSNMNTRYLSQEGNEAILTYSMDCFLLPKSLCGELESILARFWWQKGHGRQCEWNQLCELKENRGLGFRRLAKFNLTLLAKQGWRLINYPNSLLACVLKAKCYSNSDFLSARLRNIPSYTWKSVWASMGLLQDGLCWRVGTGAKISVLGDVWLPRVVNYKVGNNISNADVTMVSNLIDSWNPPMGMSVKINFNAAYDL</sequence>
<organism evidence="1 2">
    <name type="scientific">Gossypium australe</name>
    <dbReference type="NCBI Taxonomy" id="47621"/>
    <lineage>
        <taxon>Eukaryota</taxon>
        <taxon>Viridiplantae</taxon>
        <taxon>Streptophyta</taxon>
        <taxon>Embryophyta</taxon>
        <taxon>Tracheophyta</taxon>
        <taxon>Spermatophyta</taxon>
        <taxon>Magnoliopsida</taxon>
        <taxon>eudicotyledons</taxon>
        <taxon>Gunneridae</taxon>
        <taxon>Pentapetalae</taxon>
        <taxon>rosids</taxon>
        <taxon>malvids</taxon>
        <taxon>Malvales</taxon>
        <taxon>Malvaceae</taxon>
        <taxon>Malvoideae</taxon>
        <taxon>Gossypium</taxon>
    </lineage>
</organism>
<dbReference type="PANTHER" id="PTHR33116:SF86">
    <property type="entry name" value="REVERSE TRANSCRIPTASE DOMAIN-CONTAINING PROTEIN"/>
    <property type="match status" value="1"/>
</dbReference>
<keyword evidence="1" id="KW-0808">Transferase</keyword>
<gene>
    <name evidence="1" type="ORF">EPI10_016690</name>
</gene>
<accession>A0A5B6VPE7</accession>
<evidence type="ECO:0000313" key="2">
    <source>
        <dbReference type="Proteomes" id="UP000325315"/>
    </source>
</evidence>
<keyword evidence="2" id="KW-1185">Reference proteome</keyword>
<reference evidence="2" key="1">
    <citation type="journal article" date="2019" name="Plant Biotechnol. J.">
        <title>Genome sequencing of the Australian wild diploid species Gossypium australe highlights disease resistance and delayed gland morphogenesis.</title>
        <authorList>
            <person name="Cai Y."/>
            <person name="Cai X."/>
            <person name="Wang Q."/>
            <person name="Wang P."/>
            <person name="Zhang Y."/>
            <person name="Cai C."/>
            <person name="Xu Y."/>
            <person name="Wang K."/>
            <person name="Zhou Z."/>
            <person name="Wang C."/>
            <person name="Geng S."/>
            <person name="Li B."/>
            <person name="Dong Q."/>
            <person name="Hou Y."/>
            <person name="Wang H."/>
            <person name="Ai P."/>
            <person name="Liu Z."/>
            <person name="Yi F."/>
            <person name="Sun M."/>
            <person name="An G."/>
            <person name="Cheng J."/>
            <person name="Zhang Y."/>
            <person name="Shi Q."/>
            <person name="Xie Y."/>
            <person name="Shi X."/>
            <person name="Chang Y."/>
            <person name="Huang F."/>
            <person name="Chen Y."/>
            <person name="Hong S."/>
            <person name="Mi L."/>
            <person name="Sun Q."/>
            <person name="Zhang L."/>
            <person name="Zhou B."/>
            <person name="Peng R."/>
            <person name="Zhang X."/>
            <person name="Liu F."/>
        </authorList>
    </citation>
    <scope>NUCLEOTIDE SEQUENCE [LARGE SCALE GENOMIC DNA]</scope>
    <source>
        <strain evidence="2">cv. PA1801</strain>
    </source>
</reference>
<keyword evidence="1" id="KW-0548">Nucleotidyltransferase</keyword>
<dbReference type="AlphaFoldDB" id="A0A5B6VPE7"/>
<dbReference type="OrthoDB" id="998808at2759"/>
<dbReference type="EMBL" id="SMMG02000006">
    <property type="protein sequence ID" value="KAA3471030.1"/>
    <property type="molecule type" value="Genomic_DNA"/>
</dbReference>
<dbReference type="GO" id="GO:0003964">
    <property type="term" value="F:RNA-directed DNA polymerase activity"/>
    <property type="evidence" value="ECO:0007669"/>
    <property type="project" value="UniProtKB-KW"/>
</dbReference>
<name>A0A5B6VPE7_9ROSI</name>
<keyword evidence="1" id="KW-0695">RNA-directed DNA polymerase</keyword>
<proteinExistence type="predicted"/>
<comment type="caution">
    <text evidence="1">The sequence shown here is derived from an EMBL/GenBank/DDBJ whole genome shotgun (WGS) entry which is preliminary data.</text>
</comment>